<evidence type="ECO:0000256" key="10">
    <source>
        <dbReference type="ARBA" id="ARBA00022741"/>
    </source>
</evidence>
<evidence type="ECO:0000256" key="7">
    <source>
        <dbReference type="ARBA" id="ARBA00022563"/>
    </source>
</evidence>
<keyword evidence="11" id="KW-0999">Mitochondrion inner membrane</keyword>
<dbReference type="GO" id="GO:0006730">
    <property type="term" value="P:one-carbon metabolic process"/>
    <property type="evidence" value="ECO:0007669"/>
    <property type="project" value="UniProtKB-KW"/>
</dbReference>
<keyword evidence="7 17" id="KW-0554">One-carbon metabolism</keyword>
<keyword evidence="9 19" id="KW-0479">Metal-binding</keyword>
<dbReference type="GO" id="GO:0046872">
    <property type="term" value="F:metal ion binding"/>
    <property type="evidence" value="ECO:0007669"/>
    <property type="project" value="UniProtKB-KW"/>
</dbReference>
<comment type="catalytic activity">
    <reaction evidence="16 17">
        <text>(6S)-5,6,7,8-tetrahydrofolyl-(gamma-L-Glu)(n) + L-glutamate + ATP = (6S)-5,6,7,8-tetrahydrofolyl-(gamma-L-Glu)(n+1) + ADP + phosphate + H(+)</text>
        <dbReference type="Rhea" id="RHEA:10580"/>
        <dbReference type="Rhea" id="RHEA-COMP:14738"/>
        <dbReference type="Rhea" id="RHEA-COMP:14740"/>
        <dbReference type="ChEBI" id="CHEBI:15378"/>
        <dbReference type="ChEBI" id="CHEBI:29985"/>
        <dbReference type="ChEBI" id="CHEBI:30616"/>
        <dbReference type="ChEBI" id="CHEBI:43474"/>
        <dbReference type="ChEBI" id="CHEBI:141005"/>
        <dbReference type="ChEBI" id="CHEBI:456216"/>
        <dbReference type="EC" id="6.3.2.17"/>
    </reaction>
</comment>
<evidence type="ECO:0000256" key="4">
    <source>
        <dbReference type="ARBA" id="ARBA00005150"/>
    </source>
</evidence>
<sequence>MEQRDYGAAVTALNTLQSNFSIVDAIRKSGKGMNKQAIPEMLEWCRKLGYEPSDFDRLNLIHIAGTKGKGSTSAFIASILAQYLPSDTKPTKIGLYTSPHLRFVRERIQINNEPISEEKFAKYFFEVWDRFEAATKTADVSPDAATKPVYFRYLTLMALHAYLEEGVDTAVIECGIGGEYDSTNIFVRPTVTAVTSLGIDHTAMLGSTLSEIAWNKAGIFKPDVVAFTAPQKEEAINVLQERAAEKGTTLHIIDLHPALVNNEVKLGLSASFQKINASVAIAAAAAHLRALGHLSIPDPTTTPHITLPQEFIRGLEQVHWPGRCEVRREKNIAWHIDGGHTIESIEVTGRWFAEQITSTSATPPTCTKKAPRILIFNQQTRDASALAQALYTALQAGVTTDATSPFSHVIFTTNQTFNAGYKPDLVSINTNQEDVDTLAVQKALAKTWSVIDTNASVSVLKTIEEAISTARVVSRDWANEVGNSEAEVMVLITGSLHLVGGALEVLETGGSD</sequence>
<dbReference type="Gene3D" id="3.40.1190.10">
    <property type="entry name" value="Mur-like, catalytic domain"/>
    <property type="match status" value="1"/>
</dbReference>
<evidence type="ECO:0000256" key="8">
    <source>
        <dbReference type="ARBA" id="ARBA00022598"/>
    </source>
</evidence>
<keyword evidence="15" id="KW-0472">Membrane</keyword>
<dbReference type="AlphaFoldDB" id="A0A6A6XCX5"/>
<dbReference type="GO" id="GO:0004326">
    <property type="term" value="F:tetrahydrofolylpolyglutamate synthase activity"/>
    <property type="evidence" value="ECO:0007669"/>
    <property type="project" value="UniProtKB-EC"/>
</dbReference>
<gene>
    <name evidence="20" type="ORF">K505DRAFT_324974</name>
</gene>
<evidence type="ECO:0000256" key="5">
    <source>
        <dbReference type="ARBA" id="ARBA00008276"/>
    </source>
</evidence>
<evidence type="ECO:0000256" key="16">
    <source>
        <dbReference type="ARBA" id="ARBA00047493"/>
    </source>
</evidence>
<dbReference type="GO" id="GO:0005743">
    <property type="term" value="C:mitochondrial inner membrane"/>
    <property type="evidence" value="ECO:0007669"/>
    <property type="project" value="UniProtKB-SubCell"/>
</dbReference>
<dbReference type="Proteomes" id="UP000799757">
    <property type="component" value="Unassembled WGS sequence"/>
</dbReference>
<comment type="subcellular location">
    <subcellularLocation>
        <location evidence="3">Cytoplasm</location>
    </subcellularLocation>
    <subcellularLocation>
        <location evidence="1">Mitochondrion inner membrane</location>
    </subcellularLocation>
    <subcellularLocation>
        <location evidence="2">Mitochondrion matrix</location>
    </subcellularLocation>
</comment>
<keyword evidence="6" id="KW-0963">Cytoplasm</keyword>
<feature type="binding site" evidence="18">
    <location>
        <position position="337"/>
    </location>
    <ligand>
        <name>ATP</name>
        <dbReference type="ChEBI" id="CHEBI:30616"/>
    </ligand>
</feature>
<evidence type="ECO:0000256" key="9">
    <source>
        <dbReference type="ARBA" id="ARBA00022723"/>
    </source>
</evidence>
<dbReference type="OrthoDB" id="5212574at2759"/>
<dbReference type="EMBL" id="MU001902">
    <property type="protein sequence ID" value="KAF2794118.1"/>
    <property type="molecule type" value="Genomic_DNA"/>
</dbReference>
<feature type="binding site" evidence="18">
    <location>
        <position position="323"/>
    </location>
    <ligand>
        <name>ATP</name>
        <dbReference type="ChEBI" id="CHEBI:30616"/>
    </ligand>
</feature>
<dbReference type="InterPro" id="IPR001645">
    <property type="entry name" value="Folylpolyglutamate_synth"/>
</dbReference>
<evidence type="ECO:0000256" key="14">
    <source>
        <dbReference type="ARBA" id="ARBA00023128"/>
    </source>
</evidence>
<evidence type="ECO:0000256" key="12">
    <source>
        <dbReference type="ARBA" id="ARBA00022840"/>
    </source>
</evidence>
<dbReference type="GO" id="GO:0005524">
    <property type="term" value="F:ATP binding"/>
    <property type="evidence" value="ECO:0007669"/>
    <property type="project" value="UniProtKB-KW"/>
</dbReference>
<dbReference type="EC" id="6.3.2.17" evidence="17"/>
<evidence type="ECO:0000256" key="13">
    <source>
        <dbReference type="ARBA" id="ARBA00022842"/>
    </source>
</evidence>
<feature type="binding site" evidence="19">
    <location>
        <position position="98"/>
    </location>
    <ligand>
        <name>Mg(2+)</name>
        <dbReference type="ChEBI" id="CHEBI:18420"/>
        <label>1</label>
    </ligand>
</feature>
<name>A0A6A6XCX5_9PLEO</name>
<comment type="similarity">
    <text evidence="5 17">Belongs to the folylpolyglutamate synthase family.</text>
</comment>
<dbReference type="NCBIfam" id="TIGR01499">
    <property type="entry name" value="folC"/>
    <property type="match status" value="1"/>
</dbReference>
<keyword evidence="8 17" id="KW-0436">Ligase</keyword>
<dbReference type="InterPro" id="IPR036565">
    <property type="entry name" value="Mur-like_cat_sf"/>
</dbReference>
<dbReference type="FunFam" id="3.40.1190.10:FF:000009">
    <property type="entry name" value="Folylpolyglutamate synthase"/>
    <property type="match status" value="1"/>
</dbReference>
<comment type="function">
    <text evidence="17">Catalyzes conversion of folates to polyglutamate derivatives allowing concentration of folate compounds in the cell and the intracellular retention of these cofactors, which are important substrates for most of the folate-dependent enzymes that are involved in one-carbon transfer reactions involved in purine, pyrimidine and amino acid synthesis.</text>
</comment>
<evidence type="ECO:0000256" key="17">
    <source>
        <dbReference type="PIRNR" id="PIRNR038895"/>
    </source>
</evidence>
<accession>A0A6A6XCX5</accession>
<comment type="cofactor">
    <cofactor evidence="17">
        <name>a monovalent cation</name>
        <dbReference type="ChEBI" id="CHEBI:60242"/>
    </cofactor>
    <text evidence="17">A monovalent cation.</text>
</comment>
<keyword evidence="10 18" id="KW-0547">Nucleotide-binding</keyword>
<evidence type="ECO:0000313" key="21">
    <source>
        <dbReference type="Proteomes" id="UP000799757"/>
    </source>
</evidence>
<evidence type="ECO:0000256" key="11">
    <source>
        <dbReference type="ARBA" id="ARBA00022792"/>
    </source>
</evidence>
<keyword evidence="13 19" id="KW-0460">Magnesium</keyword>
<evidence type="ECO:0000256" key="15">
    <source>
        <dbReference type="ARBA" id="ARBA00023136"/>
    </source>
</evidence>
<dbReference type="Gene3D" id="3.90.190.20">
    <property type="entry name" value="Mur ligase, C-terminal domain"/>
    <property type="match status" value="1"/>
</dbReference>
<keyword evidence="21" id="KW-1185">Reference proteome</keyword>
<keyword evidence="12 18" id="KW-0067">ATP-binding</keyword>
<dbReference type="GO" id="GO:0005829">
    <property type="term" value="C:cytosol"/>
    <property type="evidence" value="ECO:0007669"/>
    <property type="project" value="TreeGrafter"/>
</dbReference>
<evidence type="ECO:0000313" key="20">
    <source>
        <dbReference type="EMBL" id="KAF2794118.1"/>
    </source>
</evidence>
<comment type="pathway">
    <text evidence="4 17">Cofactor biosynthesis; tetrahydrofolylpolyglutamate biosynthesis.</text>
</comment>
<dbReference type="InterPro" id="IPR036615">
    <property type="entry name" value="Mur_ligase_C_dom_sf"/>
</dbReference>
<organism evidence="20 21">
    <name type="scientific">Melanomma pulvis-pyrius CBS 109.77</name>
    <dbReference type="NCBI Taxonomy" id="1314802"/>
    <lineage>
        <taxon>Eukaryota</taxon>
        <taxon>Fungi</taxon>
        <taxon>Dikarya</taxon>
        <taxon>Ascomycota</taxon>
        <taxon>Pezizomycotina</taxon>
        <taxon>Dothideomycetes</taxon>
        <taxon>Pleosporomycetidae</taxon>
        <taxon>Pleosporales</taxon>
        <taxon>Melanommataceae</taxon>
        <taxon>Melanomma</taxon>
    </lineage>
</organism>
<dbReference type="PIRSF" id="PIRSF038895">
    <property type="entry name" value="FPGS"/>
    <property type="match status" value="1"/>
</dbReference>
<evidence type="ECO:0000256" key="2">
    <source>
        <dbReference type="ARBA" id="ARBA00004305"/>
    </source>
</evidence>
<dbReference type="GO" id="GO:0005759">
    <property type="term" value="C:mitochondrial matrix"/>
    <property type="evidence" value="ECO:0007669"/>
    <property type="project" value="UniProtKB-SubCell"/>
</dbReference>
<evidence type="ECO:0000256" key="1">
    <source>
        <dbReference type="ARBA" id="ARBA00004273"/>
    </source>
</evidence>
<dbReference type="InterPro" id="IPR023600">
    <property type="entry name" value="Folylpolyglutamate_synth_euk"/>
</dbReference>
<dbReference type="UniPathway" id="UPA00850"/>
<protein>
    <recommendedName>
        <fullName evidence="17">Folylpolyglutamate synthase</fullName>
        <ecNumber evidence="17">6.3.2.17</ecNumber>
    </recommendedName>
    <alternativeName>
        <fullName evidence="17">Folylpoly-gamma-glutamate synthetase</fullName>
    </alternativeName>
    <alternativeName>
        <fullName evidence="17">Tetrahydrofolylpolyglutamate synthase</fullName>
    </alternativeName>
</protein>
<evidence type="ECO:0000256" key="3">
    <source>
        <dbReference type="ARBA" id="ARBA00004496"/>
    </source>
</evidence>
<evidence type="ECO:0000256" key="6">
    <source>
        <dbReference type="ARBA" id="ARBA00022490"/>
    </source>
</evidence>
<dbReference type="PANTHER" id="PTHR11136:SF5">
    <property type="entry name" value="FOLYLPOLYGLUTAMATE SYNTHASE, MITOCHONDRIAL"/>
    <property type="match status" value="1"/>
</dbReference>
<evidence type="ECO:0000256" key="18">
    <source>
        <dbReference type="PIRSR" id="PIRSR038895-1"/>
    </source>
</evidence>
<dbReference type="SUPFAM" id="SSF53623">
    <property type="entry name" value="MurD-like peptide ligases, catalytic domain"/>
    <property type="match status" value="1"/>
</dbReference>
<feature type="binding site" evidence="19">
    <location>
        <position position="201"/>
    </location>
    <ligand>
        <name>Mg(2+)</name>
        <dbReference type="ChEBI" id="CHEBI:18420"/>
        <label>1</label>
    </ligand>
</feature>
<dbReference type="PANTHER" id="PTHR11136">
    <property type="entry name" value="FOLYLPOLYGLUTAMATE SYNTHASE-RELATED"/>
    <property type="match status" value="1"/>
</dbReference>
<reference evidence="20" key="1">
    <citation type="journal article" date="2020" name="Stud. Mycol.">
        <title>101 Dothideomycetes genomes: a test case for predicting lifestyles and emergence of pathogens.</title>
        <authorList>
            <person name="Haridas S."/>
            <person name="Albert R."/>
            <person name="Binder M."/>
            <person name="Bloem J."/>
            <person name="Labutti K."/>
            <person name="Salamov A."/>
            <person name="Andreopoulos B."/>
            <person name="Baker S."/>
            <person name="Barry K."/>
            <person name="Bills G."/>
            <person name="Bluhm B."/>
            <person name="Cannon C."/>
            <person name="Castanera R."/>
            <person name="Culley D."/>
            <person name="Daum C."/>
            <person name="Ezra D."/>
            <person name="Gonzalez J."/>
            <person name="Henrissat B."/>
            <person name="Kuo A."/>
            <person name="Liang C."/>
            <person name="Lipzen A."/>
            <person name="Lutzoni F."/>
            <person name="Magnuson J."/>
            <person name="Mondo S."/>
            <person name="Nolan M."/>
            <person name="Ohm R."/>
            <person name="Pangilinan J."/>
            <person name="Park H.-J."/>
            <person name="Ramirez L."/>
            <person name="Alfaro M."/>
            <person name="Sun H."/>
            <person name="Tritt A."/>
            <person name="Yoshinaga Y."/>
            <person name="Zwiers L.-H."/>
            <person name="Turgeon B."/>
            <person name="Goodwin S."/>
            <person name="Spatafora J."/>
            <person name="Crous P."/>
            <person name="Grigoriev I."/>
        </authorList>
    </citation>
    <scope>NUCLEOTIDE SEQUENCE</scope>
    <source>
        <strain evidence="20">CBS 109.77</strain>
    </source>
</reference>
<proteinExistence type="inferred from homology"/>
<feature type="binding site" evidence="19">
    <location>
        <position position="173"/>
    </location>
    <ligand>
        <name>Mg(2+)</name>
        <dbReference type="ChEBI" id="CHEBI:18420"/>
        <label>1</label>
    </ligand>
</feature>
<keyword evidence="14" id="KW-0496">Mitochondrion</keyword>
<dbReference type="SUPFAM" id="SSF53244">
    <property type="entry name" value="MurD-like peptide ligases, peptide-binding domain"/>
    <property type="match status" value="1"/>
</dbReference>
<evidence type="ECO:0000256" key="19">
    <source>
        <dbReference type="PIRSR" id="PIRSR038895-2"/>
    </source>
</evidence>